<name>A0ABQ1B430_9EURO</name>
<evidence type="ECO:0000256" key="1">
    <source>
        <dbReference type="SAM" id="MobiDB-lite"/>
    </source>
</evidence>
<dbReference type="Proteomes" id="UP000465266">
    <property type="component" value="Unassembled WGS sequence"/>
</dbReference>
<feature type="transmembrane region" description="Helical" evidence="2">
    <location>
        <begin position="373"/>
        <end position="395"/>
    </location>
</feature>
<gene>
    <name evidence="3" type="ORF">IFM53868_07164</name>
</gene>
<keyword evidence="4" id="KW-1185">Reference proteome</keyword>
<evidence type="ECO:0000313" key="3">
    <source>
        <dbReference type="EMBL" id="GFF93373.1"/>
    </source>
</evidence>
<reference evidence="3 4" key="1">
    <citation type="submission" date="2020-01" db="EMBL/GenBank/DDBJ databases">
        <title>Draft genome sequence of Aspergillus udagawae IFM 53868.</title>
        <authorList>
            <person name="Takahashi H."/>
            <person name="Yaguchi T."/>
        </authorList>
    </citation>
    <scope>NUCLEOTIDE SEQUENCE [LARGE SCALE GENOMIC DNA]</scope>
    <source>
        <strain evidence="3 4">IFM 53868</strain>
    </source>
</reference>
<comment type="caution">
    <text evidence="3">The sequence shown here is derived from an EMBL/GenBank/DDBJ whole genome shotgun (WGS) entry which is preliminary data.</text>
</comment>
<feature type="region of interest" description="Disordered" evidence="1">
    <location>
        <begin position="495"/>
        <end position="527"/>
    </location>
</feature>
<evidence type="ECO:0000256" key="2">
    <source>
        <dbReference type="SAM" id="Phobius"/>
    </source>
</evidence>
<evidence type="ECO:0000313" key="4">
    <source>
        <dbReference type="Proteomes" id="UP000465266"/>
    </source>
</evidence>
<keyword evidence="2" id="KW-0472">Membrane</keyword>
<organism evidence="3 4">
    <name type="scientific">Aspergillus udagawae</name>
    <dbReference type="NCBI Taxonomy" id="91492"/>
    <lineage>
        <taxon>Eukaryota</taxon>
        <taxon>Fungi</taxon>
        <taxon>Dikarya</taxon>
        <taxon>Ascomycota</taxon>
        <taxon>Pezizomycotina</taxon>
        <taxon>Eurotiomycetes</taxon>
        <taxon>Eurotiomycetidae</taxon>
        <taxon>Eurotiales</taxon>
        <taxon>Aspergillaceae</taxon>
        <taxon>Aspergillus</taxon>
        <taxon>Aspergillus subgen. Fumigati</taxon>
    </lineage>
</organism>
<feature type="region of interest" description="Disordered" evidence="1">
    <location>
        <begin position="451"/>
        <end position="475"/>
    </location>
</feature>
<keyword evidence="2" id="KW-0812">Transmembrane</keyword>
<keyword evidence="2" id="KW-1133">Transmembrane helix</keyword>
<accession>A0ABQ1B430</accession>
<feature type="compositionally biased region" description="Low complexity" evidence="1">
    <location>
        <begin position="461"/>
        <end position="475"/>
    </location>
</feature>
<feature type="compositionally biased region" description="Low complexity" evidence="1">
    <location>
        <begin position="518"/>
        <end position="527"/>
    </location>
</feature>
<protein>
    <submittedName>
        <fullName evidence="3">Uncharacterized protein</fullName>
    </submittedName>
</protein>
<proteinExistence type="predicted"/>
<dbReference type="EMBL" id="BLKG01000090">
    <property type="protein sequence ID" value="GFF93373.1"/>
    <property type="molecule type" value="Genomic_DNA"/>
</dbReference>
<sequence>MEDIESSQAWQNYPASLQHLDLLSESVHDGKSVLKHVQAITCSEDESYMEELVFGVKLSSGGHQSPGLNRSAQVTVLVLPVATGSGGEDKLSLTADDLQALLHEFQVSANVLYPLFEAENLGVKLHNGSNGTKKRAELWFTLPFPDKSDQILKNSVFSTLVWLDYSHDTDQARLLLFKPPSELLTNLRRLEKVSGHHIQRGYEMVLFLLSQALARWFSHAQLDEFYEGLSAVYSMYDKEEDFWGSLQKVDERLLAFRQQISALECLMIVVDFLSGQSVNLGTDKHNDVSMFKENLAVKKHRLKLLMSKIAKIRERVQERKTSMLSRPIVSNGGHLKATKEAISQLAQGAEDSHNHEAEARKYAREGSEAMKKLALITTFYLPCILVAGIFCAFTGRGYGGFVWQIGLYCVVAGPLATLTCSNWSESQYSGRLSDILGPLFARFSQAGEKKQEVKRKPSVSAAPTANAEPAAAPDPQESELLDLALTYQIHQAMNQVNPPSTGRAPNGNARFPADEAGSSSQDDLQNLLLALVNKSSSEGNEEK</sequence>